<accession>D5H503</accession>
<organism evidence="2 3">
    <name type="scientific">Salinibacter ruber (strain M8)</name>
    <dbReference type="NCBI Taxonomy" id="761659"/>
    <lineage>
        <taxon>Bacteria</taxon>
        <taxon>Pseudomonadati</taxon>
        <taxon>Rhodothermota</taxon>
        <taxon>Rhodothermia</taxon>
        <taxon>Rhodothermales</taxon>
        <taxon>Salinibacteraceae</taxon>
        <taxon>Salinibacter</taxon>
    </lineage>
</organism>
<dbReference type="Proteomes" id="UP000000933">
    <property type="component" value="Chromosome"/>
</dbReference>
<sequence>MRSHDRTRPGGKTGHGSGERGLVRSVRGTCPLSCEGRADVDPEAFDTAATPDRRVPSCLKAWARQNRLHEAMRGTAQVPPAVRRPGLATWTWAAGLPAGGNAPALLRQATRPT</sequence>
<dbReference type="EMBL" id="FP565814">
    <property type="protein sequence ID" value="CBH23108.1"/>
    <property type="molecule type" value="Genomic_DNA"/>
</dbReference>
<dbReference type="HOGENOM" id="CLU_2131770_0_0_10"/>
<feature type="region of interest" description="Disordered" evidence="1">
    <location>
        <begin position="1"/>
        <end position="24"/>
    </location>
</feature>
<proteinExistence type="predicted"/>
<evidence type="ECO:0000313" key="2">
    <source>
        <dbReference type="EMBL" id="CBH23108.1"/>
    </source>
</evidence>
<protein>
    <submittedName>
        <fullName evidence="2">Uncharacterized protein</fullName>
    </submittedName>
</protein>
<dbReference type="KEGG" id="srm:SRM_00187"/>
<evidence type="ECO:0000313" key="3">
    <source>
        <dbReference type="Proteomes" id="UP000000933"/>
    </source>
</evidence>
<evidence type="ECO:0000256" key="1">
    <source>
        <dbReference type="SAM" id="MobiDB-lite"/>
    </source>
</evidence>
<reference evidence="3" key="2">
    <citation type="submission" date="2010-04" db="EMBL/GenBank/DDBJ databases">
        <title>Genome sequence of Salinibacter ruber M8.</title>
        <authorList>
            <consortium name="Genoscope"/>
        </authorList>
    </citation>
    <scope>NUCLEOTIDE SEQUENCE [LARGE SCALE GENOMIC DNA]</scope>
    <source>
        <strain evidence="3">M8</strain>
    </source>
</reference>
<name>D5H503_SALRM</name>
<gene>
    <name evidence="2" type="ordered locus">SRM_00187</name>
</gene>
<reference evidence="2 3" key="1">
    <citation type="journal article" date="2010" name="ISME J.">
        <title>Fine-scale evolution: genomic, phenotypic and ecological differentiation in two coexisting Salinibacter ruber strains.</title>
        <authorList>
            <person name="Pena A."/>
            <person name="Teeling H."/>
            <person name="Huerta-Cepas J."/>
            <person name="Santos F."/>
            <person name="Yarza P."/>
            <person name="Brito-Echeverria J."/>
            <person name="Lucio M."/>
            <person name="Schmitt-Kopplin P."/>
            <person name="Meseguer I."/>
            <person name="Schenowitz C."/>
            <person name="Dossat C."/>
            <person name="Barbe V."/>
            <person name="Dopazo J."/>
            <person name="Rossello-Mora R."/>
            <person name="Schuler M."/>
            <person name="Glockner F.O."/>
            <person name="Amann R."/>
            <person name="Gabaldon T."/>
            <person name="Anton J."/>
        </authorList>
    </citation>
    <scope>NUCLEOTIDE SEQUENCE [LARGE SCALE GENOMIC DNA]</scope>
    <source>
        <strain evidence="2 3">M8</strain>
    </source>
</reference>
<dbReference type="AlphaFoldDB" id="D5H503"/>